<dbReference type="Pfam" id="PF11949">
    <property type="entry name" value="DUF3466"/>
    <property type="match status" value="1"/>
</dbReference>
<dbReference type="RefSeq" id="WP_207356365.1">
    <property type="nucleotide sequence ID" value="NZ_CP071503.1"/>
</dbReference>
<protein>
    <submittedName>
        <fullName evidence="2">DUF3466 family protein</fullName>
    </submittedName>
</protein>
<accession>A0ABX7QW48</accession>
<dbReference type="Proteomes" id="UP000662770">
    <property type="component" value="Chromosome"/>
</dbReference>
<dbReference type="NCBIfam" id="TIGR03501">
    <property type="entry name" value="GlyGly_CTERM"/>
    <property type="match status" value="1"/>
</dbReference>
<keyword evidence="3" id="KW-1185">Reference proteome</keyword>
<keyword evidence="1" id="KW-0732">Signal</keyword>
<dbReference type="EMBL" id="CP071503">
    <property type="protein sequence ID" value="QSX35171.1"/>
    <property type="molecule type" value="Genomic_DNA"/>
</dbReference>
<evidence type="ECO:0000313" key="2">
    <source>
        <dbReference type="EMBL" id="QSX35171.1"/>
    </source>
</evidence>
<evidence type="ECO:0000256" key="1">
    <source>
        <dbReference type="SAM" id="SignalP"/>
    </source>
</evidence>
<name>A0ABX7QW48_9GAMM</name>
<dbReference type="InterPro" id="IPR020008">
    <property type="entry name" value="GlyGly_CTERM"/>
</dbReference>
<proteinExistence type="predicted"/>
<reference evidence="2 3" key="1">
    <citation type="submission" date="2021-03" db="EMBL/GenBank/DDBJ databases">
        <title>Novel species identification of genus Shewanella.</title>
        <authorList>
            <person name="Liu G."/>
            <person name="Zhang Q."/>
        </authorList>
    </citation>
    <scope>NUCLEOTIDE SEQUENCE [LARGE SCALE GENOMIC DNA]</scope>
    <source>
        <strain evidence="2 3">FJAT-51800</strain>
    </source>
</reference>
<feature type="chain" id="PRO_5046759149" evidence="1">
    <location>
        <begin position="26"/>
        <end position="617"/>
    </location>
</feature>
<organism evidence="2 3">
    <name type="scientific">Shewanella avicenniae</name>
    <dbReference type="NCBI Taxonomy" id="2814294"/>
    <lineage>
        <taxon>Bacteria</taxon>
        <taxon>Pseudomonadati</taxon>
        <taxon>Pseudomonadota</taxon>
        <taxon>Gammaproteobacteria</taxon>
        <taxon>Alteromonadales</taxon>
        <taxon>Shewanellaceae</taxon>
        <taxon>Shewanella</taxon>
    </lineage>
</organism>
<dbReference type="InterPro" id="IPR022562">
    <property type="entry name" value="DUF3466"/>
</dbReference>
<feature type="signal peptide" evidence="1">
    <location>
        <begin position="1"/>
        <end position="25"/>
    </location>
</feature>
<gene>
    <name evidence="2" type="ORF">JYB87_08235</name>
</gene>
<evidence type="ECO:0000313" key="3">
    <source>
        <dbReference type="Proteomes" id="UP000662770"/>
    </source>
</evidence>
<sequence>MKLNSALSLVALSVVGVLQIAPAHAASVYEIVNIEDADINGTLTGSQNGYGQSINANGVAVGIAKGRSDLTNADIETQNDYIDNNNGVEPDRTIVHTVTSGIVGNNFTFHALENDATTPWLPIFESVNGTTDPTTTDNSVDSYFYDINDAGIRVGAMTAPEQTTAYTGSSTGIENWHFREYEMRGFVKDGANASELAMTPAFTTYTDADGVAVNLGGWSVAAKINNSNQIAGYASVALSDASETRVDNCISNANDEPIDVCIQRYQFPNTSGIQYIAYQTRAFVWDYANGAISATELPLGLEPGTSTRIFQAQGLGINENGVVAGRSHVYRNGNTDDLYYDAAYWQKDAEGNYQYHWIPVIDNDDVRSSKAVDVNDAGIVVGSFVSYINGYSREKFFVYDINSPDTLPVVPNDLYSYTSELTSYPKDINNQGQVVGSIETTHEQDFAGPRDGFLYNVNTQEFSDINDLLTCQSKGYEQASDGSWAKHVFTVNDSTGANLTYDADVRVVEANKITEDGTIVATAFVRRPVYETDSLGALVLDEDGNPVFQLDGSGAPVTGYVPRMVVLKPTNSGSACDIEENTDQEGTAAQGNYERSGAAFGAWLLMLPLVWLRRRKS</sequence>